<dbReference type="EMBL" id="JANBPG010002644">
    <property type="protein sequence ID" value="KAJ1885087.1"/>
    <property type="molecule type" value="Genomic_DNA"/>
</dbReference>
<accession>A0ACC1I1D7</accession>
<reference evidence="1" key="1">
    <citation type="submission" date="2022-07" db="EMBL/GenBank/DDBJ databases">
        <title>Phylogenomic reconstructions and comparative analyses of Kickxellomycotina fungi.</title>
        <authorList>
            <person name="Reynolds N.K."/>
            <person name="Stajich J.E."/>
            <person name="Barry K."/>
            <person name="Grigoriev I.V."/>
            <person name="Crous P."/>
            <person name="Smith M.E."/>
        </authorList>
    </citation>
    <scope>NUCLEOTIDE SEQUENCE</scope>
    <source>
        <strain evidence="1">Benny 63K</strain>
    </source>
</reference>
<name>A0ACC1I1D7_9FUNG</name>
<evidence type="ECO:0000313" key="1">
    <source>
        <dbReference type="EMBL" id="KAJ1885087.1"/>
    </source>
</evidence>
<evidence type="ECO:0000313" key="2">
    <source>
        <dbReference type="Proteomes" id="UP001150581"/>
    </source>
</evidence>
<keyword evidence="2" id="KW-1185">Reference proteome</keyword>
<protein>
    <submittedName>
        <fullName evidence="1">Uncharacterized protein</fullName>
    </submittedName>
</protein>
<proteinExistence type="predicted"/>
<comment type="caution">
    <text evidence="1">The sequence shown here is derived from an EMBL/GenBank/DDBJ whole genome shotgun (WGS) entry which is preliminary data.</text>
</comment>
<dbReference type="Proteomes" id="UP001150581">
    <property type="component" value="Unassembled WGS sequence"/>
</dbReference>
<gene>
    <name evidence="1" type="ORF">LPJ66_010298</name>
</gene>
<organism evidence="1 2">
    <name type="scientific">Kickxella alabastrina</name>
    <dbReference type="NCBI Taxonomy" id="61397"/>
    <lineage>
        <taxon>Eukaryota</taxon>
        <taxon>Fungi</taxon>
        <taxon>Fungi incertae sedis</taxon>
        <taxon>Zoopagomycota</taxon>
        <taxon>Kickxellomycotina</taxon>
        <taxon>Kickxellomycetes</taxon>
        <taxon>Kickxellales</taxon>
        <taxon>Kickxellaceae</taxon>
        <taxon>Kickxella</taxon>
    </lineage>
</organism>
<sequence length="419" mass="46901">MSRGRRHTLLAYKCWTNESTGAFLEWFVNDENRCKWEMIRKFKSTSPQAQVVFNMIRESNELLSEYTNQSLYLRQIALKTIFKNHTASLTTGVLFVAKNVNVRIEELVMAFGSINQDGAIINAANSANVAVMQPLIASTQEAPVVIEISSDDSDSDARRATQADQTPRNNAKSASQRVKLNKQRKKGRKPKKRATPSDSDNREVSLHENRNVSSELFNPSNTSDTLYSPSNFPSSCPFNYSSPPVSRHQSVSEYLEFTPQSMSPASRNSASNFDTRFESSASPFLHAKYPALNPTRFNMDNTNLGEIINTPLSPSLPPAVVPLAASQHLTATPPPPIILQNNVSSRNWQSVPSTAVESRSMDHICSAIEYMRDNLDRLMEQMGHTSTGPTLLPTVSRRVKVTQLVDKSHKKQKKKRRVE</sequence>